<reference evidence="2 3" key="1">
    <citation type="journal article" date="2014" name="Genome Announc.">
        <title>Draft Genome Sequences of Marinobacter similis A3d10T and Marinobacter salarius R9SW1T.</title>
        <authorList>
            <person name="Ivanova E.P."/>
            <person name="Ng H.J."/>
            <person name="Webb H.K."/>
            <person name="Feng G."/>
            <person name="Oshima K."/>
            <person name="Hattori M."/>
            <person name="Ohkuma M."/>
            <person name="Sergeev A.F."/>
            <person name="Mikhailov V.V."/>
            <person name="Crawford R.J."/>
            <person name="Sawabe T."/>
        </authorList>
    </citation>
    <scope>NUCLEOTIDE SEQUENCE [LARGE SCALE GENOMIC DNA]</scope>
    <source>
        <strain evidence="3">A3d10 and R9SW1</strain>
    </source>
</reference>
<dbReference type="GO" id="GO:0004352">
    <property type="term" value="F:glutamate dehydrogenase (NAD+) activity"/>
    <property type="evidence" value="ECO:0007669"/>
    <property type="project" value="InterPro"/>
</dbReference>
<evidence type="ECO:0000313" key="3">
    <source>
        <dbReference type="Proteomes" id="UP000035081"/>
    </source>
</evidence>
<dbReference type="InterPro" id="IPR049058">
    <property type="entry name" value="NAD_Glu_DH_HM2"/>
</dbReference>
<dbReference type="PANTHER" id="PTHR43403">
    <property type="entry name" value="NAD-SPECIFIC GLUTAMATE DEHYDROGENASE"/>
    <property type="match status" value="1"/>
</dbReference>
<dbReference type="Proteomes" id="UP000035081">
    <property type="component" value="Chromosome"/>
</dbReference>
<dbReference type="PANTHER" id="PTHR43403:SF1">
    <property type="entry name" value="NAD-SPECIFIC GLUTAMATE DEHYDROGENASE"/>
    <property type="match status" value="1"/>
</dbReference>
<dbReference type="Pfam" id="PF21079">
    <property type="entry name" value="GDH_HM2"/>
    <property type="match status" value="1"/>
</dbReference>
<dbReference type="EMBL" id="CP007152">
    <property type="protein sequence ID" value="AHI33145.1"/>
    <property type="molecule type" value="Genomic_DNA"/>
</dbReference>
<evidence type="ECO:0000313" key="2">
    <source>
        <dbReference type="EMBL" id="AHI33145.1"/>
    </source>
</evidence>
<dbReference type="KEGG" id="msr:AU15_10120"/>
<gene>
    <name evidence="2" type="ORF">AU15_10120</name>
</gene>
<name>W5YVQ4_9GAMM</name>
<evidence type="ECO:0000259" key="1">
    <source>
        <dbReference type="Pfam" id="PF21077"/>
    </source>
</evidence>
<dbReference type="Pfam" id="PF21077">
    <property type="entry name" value="GDH_ACT3"/>
    <property type="match status" value="1"/>
</dbReference>
<protein>
    <recommendedName>
        <fullName evidence="1">NAD-glutamate dehydrogenase ACT3 domain-containing protein</fullName>
    </recommendedName>
</protein>
<dbReference type="GO" id="GO:0006538">
    <property type="term" value="P:L-glutamate catabolic process"/>
    <property type="evidence" value="ECO:0007669"/>
    <property type="project" value="InterPro"/>
</dbReference>
<dbReference type="InterPro" id="IPR049064">
    <property type="entry name" value="NAD_Glu_DH_ACT3"/>
</dbReference>
<dbReference type="InterPro" id="IPR007780">
    <property type="entry name" value="NAD_Glu_DH_bac"/>
</dbReference>
<feature type="domain" description="NAD-glutamate dehydrogenase ACT3" evidence="1">
    <location>
        <begin position="38"/>
        <end position="115"/>
    </location>
</feature>
<sequence length="145" mass="16687">MFRVYSGGFPASYKDMFSPRRAAIDLEHISGAAEEKHLTMSFYRALEEDESTLHFKLFYPDEPLPLSDVMPIFDNLGFRVIGEHPFEVSDRKGKTVWIHDFTLQAHSGKVVDIHRIRPIFEDLFRRVWYGDAENDASTGCCCPPT</sequence>
<dbReference type="AlphaFoldDB" id="W5YVQ4"/>
<accession>W5YVQ4</accession>
<organism evidence="2 3">
    <name type="scientific">Marinobacter salarius</name>
    <dbReference type="NCBI Taxonomy" id="1420917"/>
    <lineage>
        <taxon>Bacteria</taxon>
        <taxon>Pseudomonadati</taxon>
        <taxon>Pseudomonadota</taxon>
        <taxon>Gammaproteobacteria</taxon>
        <taxon>Pseudomonadales</taxon>
        <taxon>Marinobacteraceae</taxon>
        <taxon>Marinobacter</taxon>
    </lineage>
</organism>
<proteinExistence type="predicted"/>
<dbReference type="HOGENOM" id="CLU_1784568_0_0_6"/>
<dbReference type="GO" id="GO:0004069">
    <property type="term" value="F:L-aspartate:2-oxoglutarate aminotransferase activity"/>
    <property type="evidence" value="ECO:0007669"/>
    <property type="project" value="InterPro"/>
</dbReference>